<evidence type="ECO:0000313" key="4">
    <source>
        <dbReference type="Proteomes" id="UP000467840"/>
    </source>
</evidence>
<feature type="domain" description="Tf2-1-like SH3-like" evidence="2">
    <location>
        <begin position="75"/>
        <end position="121"/>
    </location>
</feature>
<reference evidence="3 4" key="1">
    <citation type="journal article" date="2020" name="Mol. Plant">
        <title>The Chromosome-Based Rubber Tree Genome Provides New Insights into Spurge Genome Evolution and Rubber Biosynthesis.</title>
        <authorList>
            <person name="Liu J."/>
            <person name="Shi C."/>
            <person name="Shi C.C."/>
            <person name="Li W."/>
            <person name="Zhang Q.J."/>
            <person name="Zhang Y."/>
            <person name="Li K."/>
            <person name="Lu H.F."/>
            <person name="Shi C."/>
            <person name="Zhu S.T."/>
            <person name="Xiao Z.Y."/>
            <person name="Nan H."/>
            <person name="Yue Y."/>
            <person name="Zhu X.G."/>
            <person name="Wu Y."/>
            <person name="Hong X.N."/>
            <person name="Fan G.Y."/>
            <person name="Tong Y."/>
            <person name="Zhang D."/>
            <person name="Mao C.L."/>
            <person name="Liu Y.L."/>
            <person name="Hao S.J."/>
            <person name="Liu W.Q."/>
            <person name="Lv M.Q."/>
            <person name="Zhang H.B."/>
            <person name="Liu Y."/>
            <person name="Hu-Tang G.R."/>
            <person name="Wang J.P."/>
            <person name="Wang J.H."/>
            <person name="Sun Y.H."/>
            <person name="Ni S.B."/>
            <person name="Chen W.B."/>
            <person name="Zhang X.C."/>
            <person name="Jiao Y.N."/>
            <person name="Eichler E.E."/>
            <person name="Li G.H."/>
            <person name="Liu X."/>
            <person name="Gao L.Z."/>
        </authorList>
    </citation>
    <scope>NUCLEOTIDE SEQUENCE [LARGE SCALE GENOMIC DNA]</scope>
    <source>
        <strain evidence="4">cv. GT1</strain>
        <tissue evidence="3">Leaf</tissue>
    </source>
</reference>
<feature type="coiled-coil region" evidence="1">
    <location>
        <begin position="37"/>
        <end position="64"/>
    </location>
</feature>
<keyword evidence="4" id="KW-1185">Reference proteome</keyword>
<evidence type="ECO:0000313" key="3">
    <source>
        <dbReference type="EMBL" id="KAF2314211.1"/>
    </source>
</evidence>
<dbReference type="EMBL" id="JAAGAX010000005">
    <property type="protein sequence ID" value="KAF2314211.1"/>
    <property type="molecule type" value="Genomic_DNA"/>
</dbReference>
<protein>
    <recommendedName>
        <fullName evidence="2">Tf2-1-like SH3-like domain-containing protein</fullName>
    </recommendedName>
</protein>
<proteinExistence type="predicted"/>
<gene>
    <name evidence="3" type="ORF">GH714_024112</name>
</gene>
<keyword evidence="1" id="KW-0175">Coiled coil</keyword>
<name>A0A6A6MKC9_HEVBR</name>
<evidence type="ECO:0000256" key="1">
    <source>
        <dbReference type="SAM" id="Coils"/>
    </source>
</evidence>
<dbReference type="InterPro" id="IPR056924">
    <property type="entry name" value="SH3_Tf2-1"/>
</dbReference>
<dbReference type="AlphaFoldDB" id="A0A6A6MKC9"/>
<dbReference type="Pfam" id="PF24626">
    <property type="entry name" value="SH3_Tf2-1"/>
    <property type="match status" value="1"/>
</dbReference>
<comment type="caution">
    <text evidence="3">The sequence shown here is derived from an EMBL/GenBank/DDBJ whole genome shotgun (WGS) entry which is preliminary data.</text>
</comment>
<accession>A0A6A6MKC9</accession>
<dbReference type="Proteomes" id="UP000467840">
    <property type="component" value="Chromosome 15"/>
</dbReference>
<organism evidence="3 4">
    <name type="scientific">Hevea brasiliensis</name>
    <name type="common">Para rubber tree</name>
    <name type="synonym">Siphonia brasiliensis</name>
    <dbReference type="NCBI Taxonomy" id="3981"/>
    <lineage>
        <taxon>Eukaryota</taxon>
        <taxon>Viridiplantae</taxon>
        <taxon>Streptophyta</taxon>
        <taxon>Embryophyta</taxon>
        <taxon>Tracheophyta</taxon>
        <taxon>Spermatophyta</taxon>
        <taxon>Magnoliopsida</taxon>
        <taxon>eudicotyledons</taxon>
        <taxon>Gunneridae</taxon>
        <taxon>Pentapetalae</taxon>
        <taxon>rosids</taxon>
        <taxon>fabids</taxon>
        <taxon>Malpighiales</taxon>
        <taxon>Euphorbiaceae</taxon>
        <taxon>Crotonoideae</taxon>
        <taxon>Micrandreae</taxon>
        <taxon>Hevea</taxon>
    </lineage>
</organism>
<evidence type="ECO:0000259" key="2">
    <source>
        <dbReference type="Pfam" id="PF24626"/>
    </source>
</evidence>
<sequence>MERTPFSIVYTKIPNHTLDLVKLPKVPCLSVAAGNLVEQVQSVQEDVKKRLEKANAKYKEVANRHRRFKVFEVRDEVMVFMSKARIAGGHHKFKQRKYGPFNITNKINDNADAVDLPCQGKHFDLRWKWQHEQLLLNSRFQDDGKHLEDHCDQTLLEIQLVVGGGPRKSLLRSQWH</sequence>